<evidence type="ECO:0000256" key="14">
    <source>
        <dbReference type="ARBA" id="ARBA00023157"/>
    </source>
</evidence>
<dbReference type="SMART" id="SM00108">
    <property type="entry name" value="B_lectin"/>
    <property type="match status" value="1"/>
</dbReference>
<comment type="catalytic activity">
    <reaction evidence="17 19">
        <text>L-threonyl-[protein] + ATP = O-phospho-L-threonyl-[protein] + ADP + H(+)</text>
        <dbReference type="Rhea" id="RHEA:46608"/>
        <dbReference type="Rhea" id="RHEA-COMP:11060"/>
        <dbReference type="Rhea" id="RHEA-COMP:11605"/>
        <dbReference type="ChEBI" id="CHEBI:15378"/>
        <dbReference type="ChEBI" id="CHEBI:30013"/>
        <dbReference type="ChEBI" id="CHEBI:30616"/>
        <dbReference type="ChEBI" id="CHEBI:61977"/>
        <dbReference type="ChEBI" id="CHEBI:456216"/>
        <dbReference type="EC" id="2.7.11.1"/>
    </reaction>
</comment>
<dbReference type="PANTHER" id="PTHR47976">
    <property type="entry name" value="G-TYPE LECTIN S-RECEPTOR-LIKE SERINE/THREONINE-PROTEIN KINASE SD2-5"/>
    <property type="match status" value="1"/>
</dbReference>
<dbReference type="InterPro" id="IPR036426">
    <property type="entry name" value="Bulb-type_lectin_dom_sf"/>
</dbReference>
<evidence type="ECO:0000256" key="3">
    <source>
        <dbReference type="ARBA" id="ARBA00022536"/>
    </source>
</evidence>
<feature type="transmembrane region" description="Helical" evidence="21">
    <location>
        <begin position="488"/>
        <end position="509"/>
    </location>
</feature>
<evidence type="ECO:0000256" key="18">
    <source>
        <dbReference type="ARBA" id="ARBA00048679"/>
    </source>
</evidence>
<evidence type="ECO:0000256" key="8">
    <source>
        <dbReference type="ARBA" id="ARBA00022734"/>
    </source>
</evidence>
<organism evidence="25">
    <name type="scientific">Triticum aestivum</name>
    <name type="common">Wheat</name>
    <dbReference type="NCBI Taxonomy" id="4565"/>
    <lineage>
        <taxon>Eukaryota</taxon>
        <taxon>Viridiplantae</taxon>
        <taxon>Streptophyta</taxon>
        <taxon>Embryophyta</taxon>
        <taxon>Tracheophyta</taxon>
        <taxon>Spermatophyta</taxon>
        <taxon>Magnoliopsida</taxon>
        <taxon>Liliopsida</taxon>
        <taxon>Poales</taxon>
        <taxon>Poaceae</taxon>
        <taxon>BOP clade</taxon>
        <taxon>Pooideae</taxon>
        <taxon>Triticodae</taxon>
        <taxon>Triticeae</taxon>
        <taxon>Triticinae</taxon>
        <taxon>Triticum</taxon>
    </lineage>
</organism>
<keyword evidence="11 19" id="KW-0067">ATP-binding</keyword>
<evidence type="ECO:0000256" key="7">
    <source>
        <dbReference type="ARBA" id="ARBA00022729"/>
    </source>
</evidence>
<evidence type="ECO:0000256" key="15">
    <source>
        <dbReference type="ARBA" id="ARBA00023170"/>
    </source>
</evidence>
<dbReference type="InterPro" id="IPR017441">
    <property type="entry name" value="Protein_kinase_ATP_BS"/>
</dbReference>
<keyword evidence="10 19" id="KW-0418">Kinase</keyword>
<keyword evidence="9 19" id="KW-0547">Nucleotide-binding</keyword>
<dbReference type="FunFam" id="1.10.510.10:FF:000248">
    <property type="entry name" value="S-receptor-like kinase 5"/>
    <property type="match status" value="1"/>
</dbReference>
<dbReference type="Gene3D" id="3.30.200.20">
    <property type="entry name" value="Phosphorylase Kinase, domain 1"/>
    <property type="match status" value="1"/>
</dbReference>
<feature type="transmembrane region" description="Helical" evidence="21">
    <location>
        <begin position="74"/>
        <end position="92"/>
    </location>
</feature>
<evidence type="ECO:0000256" key="5">
    <source>
        <dbReference type="ARBA" id="ARBA00022679"/>
    </source>
</evidence>
<dbReference type="GO" id="GO:0004674">
    <property type="term" value="F:protein serine/threonine kinase activity"/>
    <property type="evidence" value="ECO:0007669"/>
    <property type="project" value="UniProtKB-KW"/>
</dbReference>
<comment type="similarity">
    <text evidence="19">Belongs to the protein kinase superfamily. Ser/Thr protein kinase family.</text>
</comment>
<dbReference type="PROSITE" id="PS00107">
    <property type="entry name" value="PROTEIN_KINASE_ATP"/>
    <property type="match status" value="1"/>
</dbReference>
<dbReference type="PROSITE" id="PS00108">
    <property type="entry name" value="PROTEIN_KINASE_ST"/>
    <property type="match status" value="1"/>
</dbReference>
<dbReference type="Gramene" id="TraesKAR3B01G0060280.1">
    <property type="protein sequence ID" value="cds.TraesKAR3B01G0060280.1"/>
    <property type="gene ID" value="TraesKAR3B01G0060280"/>
</dbReference>
<dbReference type="InterPro" id="IPR011009">
    <property type="entry name" value="Kinase-like_dom_sf"/>
</dbReference>
<dbReference type="InterPro" id="IPR051343">
    <property type="entry name" value="G-type_lectin_kinases/EP1-like"/>
</dbReference>
<dbReference type="Gene3D" id="1.10.510.10">
    <property type="entry name" value="Transferase(Phosphotransferase) domain 1"/>
    <property type="match status" value="1"/>
</dbReference>
<dbReference type="Gramene" id="TraesWEE_scaffold_070172_01G000400.1">
    <property type="protein sequence ID" value="TraesWEE_scaffold_070172_01G000400.1"/>
    <property type="gene ID" value="TraesWEE_scaffold_070172_01G000400"/>
</dbReference>
<dbReference type="GO" id="GO:0016020">
    <property type="term" value="C:membrane"/>
    <property type="evidence" value="ECO:0007669"/>
    <property type="project" value="UniProtKB-SubCell"/>
</dbReference>
<keyword evidence="2 19" id="KW-0723">Serine/threonine-protein kinase</keyword>
<name>A0A3B6FI27_WHEAT</name>
<dbReference type="InterPro" id="IPR001480">
    <property type="entry name" value="Bulb-type_lectin_dom"/>
</dbReference>
<dbReference type="Pfam" id="PF00069">
    <property type="entry name" value="Pkinase"/>
    <property type="match status" value="1"/>
</dbReference>
<dbReference type="Gramene" id="TraesROB_scaffold_064415_01G000400.1">
    <property type="protein sequence ID" value="TraesROB_scaffold_064415_01G000400.1"/>
    <property type="gene ID" value="TraesROB_scaffold_064415_01G000400"/>
</dbReference>
<evidence type="ECO:0000256" key="9">
    <source>
        <dbReference type="ARBA" id="ARBA00022741"/>
    </source>
</evidence>
<keyword evidence="13 21" id="KW-0472">Membrane</keyword>
<dbReference type="Pfam" id="PF01453">
    <property type="entry name" value="B_lectin"/>
    <property type="match status" value="1"/>
</dbReference>
<evidence type="ECO:0000256" key="2">
    <source>
        <dbReference type="ARBA" id="ARBA00022527"/>
    </source>
</evidence>
<evidence type="ECO:0000256" key="6">
    <source>
        <dbReference type="ARBA" id="ARBA00022692"/>
    </source>
</evidence>
<sequence>MTGNMWQRIATPYIRYLKPSLAPPHHHMYEQQYSLMNIASKTMFQMCIMVASLLIASGDVAAARQQHALMRGFVLLRMLVIANLWIICSGSVQKQVLLPGFSASENDYIHNNAIFLVSNGTVYGLGFVSSSASASNSSYLLSVVHLPSYTVIWTANANSPVSSMDTFVFDKDGNAYLWSQGSTIWTANLSGKGASIRLLDSGNLIVLGKDGSSLVWQSFSYPANTLVSGQSFTDGMTLVRQSSTHNISYTLGITSGDMRLYAGFQNPQPYWSALQDTRLIVNMDGAIYSSNLSSASWCFYDKSGSLLSELVIAQQGDANDTLIAVLGEDGSLSFYILQTTYDTNTTALPTPIPEDSCDMPAECSPYSVCISGAGCQCPSALGTFPNCNPGLISPCNSKEDFQLAQVDSGVGYIGTRFTPPLARTNITGCKDACMSNCSCIAMFFEQTSGNCFLFNQIGSLREKDRREPASVSFIKVSKVGSGGGRHTVITVVIVVVLLVVIGVLVYVGFSIYRHRWRQPSPSQEQDDGFLQTISGAPMRFTYTELRGATNNFADKLGQGGFGSVYLGTLPDGSSIAVKKPEGLGQGEKEFRSEMTTIGNIHHVHLVKLRGFCVEGAQRLLAYEYMAKGSLNRWIFSSTVDGPLLDWDTRFHIALGTAKGLAYLHQDCESKIIHCDIKPENVLLDDNFHAKVADFGLAKLMSREQSHVFTRLRGTRDYVAPEWITNYAISDKSDVYSYGIVLLEIISGRRSFDPLEASEKAHFPPFAFKKLEEGDLRNIVDAKLAYDDGDGRVEIAIRVALWCVQQDFSRRLPRGRELSRCLKASVMCHSRRRPRMLWTGSIRVLSSRLILYFQLCSCLVPDDMLE</sequence>
<dbReference type="Gramene" id="TraesCAD_scaffold_033259_01G000400.1">
    <property type="protein sequence ID" value="TraesCAD_scaffold_033259_01G000400.1"/>
    <property type="gene ID" value="TraesCAD_scaffold_033259_01G000400"/>
</dbReference>
<evidence type="ECO:0000256" key="17">
    <source>
        <dbReference type="ARBA" id="ARBA00047899"/>
    </source>
</evidence>
<evidence type="ECO:0000256" key="11">
    <source>
        <dbReference type="ARBA" id="ARBA00022840"/>
    </source>
</evidence>
<evidence type="ECO:0000256" key="16">
    <source>
        <dbReference type="ARBA" id="ARBA00023180"/>
    </source>
</evidence>
<proteinExistence type="inferred from homology"/>
<dbReference type="STRING" id="4565.A0A3B6FI27"/>
<feature type="domain" description="Protein kinase" evidence="22">
    <location>
        <begin position="550"/>
        <end position="831"/>
    </location>
</feature>
<evidence type="ECO:0000259" key="24">
    <source>
        <dbReference type="PROSITE" id="PS50948"/>
    </source>
</evidence>
<evidence type="ECO:0000256" key="1">
    <source>
        <dbReference type="ARBA" id="ARBA00004479"/>
    </source>
</evidence>
<dbReference type="Gramene" id="TraesCS3B02G107000.1">
    <property type="protein sequence ID" value="TraesCS3B02G107000.1"/>
    <property type="gene ID" value="TraesCS3B02G107000"/>
</dbReference>
<keyword evidence="6 21" id="KW-0812">Transmembrane</keyword>
<evidence type="ECO:0000313" key="25">
    <source>
        <dbReference type="EnsemblPlants" id="TraesCS3B02G107000.1"/>
    </source>
</evidence>
<dbReference type="Gramene" id="TraesLAC3B03G01513650.1">
    <property type="protein sequence ID" value="TraesLAC3B03G01513650.1"/>
    <property type="gene ID" value="TraesLAC3B03G01513650"/>
</dbReference>
<keyword evidence="4" id="KW-0597">Phosphoprotein</keyword>
<dbReference type="PIRSF" id="PIRSF000641">
    <property type="entry name" value="SRK"/>
    <property type="match status" value="1"/>
</dbReference>
<evidence type="ECO:0000259" key="23">
    <source>
        <dbReference type="PROSITE" id="PS50927"/>
    </source>
</evidence>
<dbReference type="SMART" id="SM00220">
    <property type="entry name" value="S_TKc"/>
    <property type="match status" value="1"/>
</dbReference>
<evidence type="ECO:0000256" key="12">
    <source>
        <dbReference type="ARBA" id="ARBA00022989"/>
    </source>
</evidence>
<feature type="binding site" evidence="20">
    <location>
        <position position="579"/>
    </location>
    <ligand>
        <name>ATP</name>
        <dbReference type="ChEBI" id="CHEBI:30616"/>
    </ligand>
</feature>
<accession>A0A3B6FI27</accession>
<keyword evidence="3" id="KW-0245">EGF-like domain</keyword>
<evidence type="ECO:0000256" key="10">
    <source>
        <dbReference type="ARBA" id="ARBA00022777"/>
    </source>
</evidence>
<evidence type="ECO:0000313" key="26">
    <source>
        <dbReference type="Proteomes" id="UP000019116"/>
    </source>
</evidence>
<comment type="catalytic activity">
    <reaction evidence="18 19">
        <text>L-seryl-[protein] + ATP = O-phospho-L-seryl-[protein] + ADP + H(+)</text>
        <dbReference type="Rhea" id="RHEA:17989"/>
        <dbReference type="Rhea" id="RHEA-COMP:9863"/>
        <dbReference type="Rhea" id="RHEA-COMP:11604"/>
        <dbReference type="ChEBI" id="CHEBI:15378"/>
        <dbReference type="ChEBI" id="CHEBI:29999"/>
        <dbReference type="ChEBI" id="CHEBI:30616"/>
        <dbReference type="ChEBI" id="CHEBI:83421"/>
        <dbReference type="ChEBI" id="CHEBI:456216"/>
        <dbReference type="EC" id="2.7.11.1"/>
    </reaction>
</comment>
<dbReference type="Gramene" id="TraesSTA3B03G01564180.1">
    <property type="protein sequence ID" value="TraesSTA3B03G01564180.1"/>
    <property type="gene ID" value="TraesSTA3B03G01564180"/>
</dbReference>
<dbReference type="GO" id="GO:0106310">
    <property type="term" value="F:protein serine kinase activity"/>
    <property type="evidence" value="ECO:0007669"/>
    <property type="project" value="RHEA"/>
</dbReference>
<keyword evidence="7" id="KW-0732">Signal</keyword>
<reference evidence="25" key="2">
    <citation type="submission" date="2018-10" db="UniProtKB">
        <authorList>
            <consortium name="EnsemblPlants"/>
        </authorList>
    </citation>
    <scope>IDENTIFICATION</scope>
</reference>
<dbReference type="OrthoDB" id="1668230at2759"/>
<dbReference type="SMR" id="A0A3B6FI27"/>
<dbReference type="Gramene" id="TraesARI3B03G01596430.2">
    <property type="protein sequence ID" value="TraesARI3B03G01596430.2"/>
    <property type="gene ID" value="TraesARI3B03G01596430"/>
</dbReference>
<evidence type="ECO:0000256" key="19">
    <source>
        <dbReference type="PIRNR" id="PIRNR000641"/>
    </source>
</evidence>
<dbReference type="OMA" id="CKESHGS"/>
<evidence type="ECO:0000259" key="22">
    <source>
        <dbReference type="PROSITE" id="PS50011"/>
    </source>
</evidence>
<keyword evidence="5 19" id="KW-0808">Transferase</keyword>
<keyword evidence="15" id="KW-0675">Receptor</keyword>
<feature type="domain" description="Bulb-type lectin" evidence="23">
    <location>
        <begin position="100"/>
        <end position="219"/>
    </location>
</feature>
<dbReference type="PROSITE" id="PS50011">
    <property type="entry name" value="PROTEIN_KINASE_DOM"/>
    <property type="match status" value="1"/>
</dbReference>
<dbReference type="Gene3D" id="2.90.10.10">
    <property type="entry name" value="Bulb-type lectin domain"/>
    <property type="match status" value="1"/>
</dbReference>
<keyword evidence="12 21" id="KW-1133">Transmembrane helix</keyword>
<dbReference type="PANTHER" id="PTHR47976:SF115">
    <property type="entry name" value="RECEPTOR-LIKE SERINE_THREONINE-PROTEIN KINASE"/>
    <property type="match status" value="1"/>
</dbReference>
<dbReference type="SUPFAM" id="SSF51110">
    <property type="entry name" value="alpha-D-mannose-specific plant lectins"/>
    <property type="match status" value="1"/>
</dbReference>
<dbReference type="Gramene" id="TraesMAC3B03G01571340.1">
    <property type="protein sequence ID" value="TraesMAC3B03G01571340.1"/>
    <property type="gene ID" value="TraesMAC3B03G01571340"/>
</dbReference>
<evidence type="ECO:0000256" key="21">
    <source>
        <dbReference type="SAM" id="Phobius"/>
    </source>
</evidence>
<dbReference type="GO" id="GO:0005524">
    <property type="term" value="F:ATP binding"/>
    <property type="evidence" value="ECO:0007669"/>
    <property type="project" value="UniProtKB-UniRule"/>
</dbReference>
<comment type="subcellular location">
    <subcellularLocation>
        <location evidence="1">Membrane</location>
        <topology evidence="1">Single-pass type I membrane protein</topology>
    </subcellularLocation>
</comment>
<dbReference type="GO" id="GO:0030246">
    <property type="term" value="F:carbohydrate binding"/>
    <property type="evidence" value="ECO:0007669"/>
    <property type="project" value="UniProtKB-KW"/>
</dbReference>
<dbReference type="InterPro" id="IPR000719">
    <property type="entry name" value="Prot_kinase_dom"/>
</dbReference>
<dbReference type="AlphaFoldDB" id="A0A3B6FI27"/>
<keyword evidence="26" id="KW-1185">Reference proteome</keyword>
<dbReference type="EnsemblPlants" id="TraesCS3B02G107000.1">
    <property type="protein sequence ID" value="TraesCS3B02G107000.1"/>
    <property type="gene ID" value="TraesCS3B02G107000"/>
</dbReference>
<evidence type="ECO:0000256" key="20">
    <source>
        <dbReference type="PROSITE-ProRule" id="PRU10141"/>
    </source>
</evidence>
<dbReference type="Gramene" id="TraesCS3B03G0245600.1">
    <property type="protein sequence ID" value="TraesCS3B03G0245600.1.CDS"/>
    <property type="gene ID" value="TraesCS3B03G0245600"/>
</dbReference>
<dbReference type="Proteomes" id="UP000019116">
    <property type="component" value="Chromosome 3B"/>
</dbReference>
<keyword evidence="14" id="KW-1015">Disulfide bond</keyword>
<dbReference type="PROSITE" id="PS50927">
    <property type="entry name" value="BULB_LECTIN"/>
    <property type="match status" value="1"/>
</dbReference>
<dbReference type="PROSITE" id="PS50948">
    <property type="entry name" value="PAN"/>
    <property type="match status" value="1"/>
</dbReference>
<dbReference type="FunFam" id="3.30.200.20:FF:000178">
    <property type="entry name" value="serine/threonine-protein kinase PBS1-like"/>
    <property type="match status" value="1"/>
</dbReference>
<dbReference type="EC" id="2.7.11.1" evidence="19"/>
<dbReference type="PaxDb" id="4565-Traes_3B_21BB9EE78.1"/>
<reference evidence="25" key="1">
    <citation type="submission" date="2018-08" db="EMBL/GenBank/DDBJ databases">
        <authorList>
            <person name="Rossello M."/>
        </authorList>
    </citation>
    <scope>NUCLEOTIDE SEQUENCE [LARGE SCALE GENOMIC DNA]</scope>
    <source>
        <strain evidence="25">cv. Chinese Spring</strain>
    </source>
</reference>
<feature type="domain" description="Apple" evidence="24">
    <location>
        <begin position="395"/>
        <end position="477"/>
    </location>
</feature>
<dbReference type="InterPro" id="IPR024171">
    <property type="entry name" value="SRK-like_kinase"/>
</dbReference>
<dbReference type="GO" id="GO:0051707">
    <property type="term" value="P:response to other organism"/>
    <property type="evidence" value="ECO:0007669"/>
    <property type="project" value="UniProtKB-ARBA"/>
</dbReference>
<evidence type="ECO:0000256" key="4">
    <source>
        <dbReference type="ARBA" id="ARBA00022553"/>
    </source>
</evidence>
<dbReference type="InterPro" id="IPR003609">
    <property type="entry name" value="Pan_app"/>
</dbReference>
<evidence type="ECO:0000256" key="13">
    <source>
        <dbReference type="ARBA" id="ARBA00023136"/>
    </source>
</evidence>
<keyword evidence="8" id="KW-0430">Lectin</keyword>
<dbReference type="Gramene" id="TraesNOR3B03G01594440.1">
    <property type="protein sequence ID" value="TraesNOR3B03G01594440.1"/>
    <property type="gene ID" value="TraesNOR3B03G01594440"/>
</dbReference>
<dbReference type="InterPro" id="IPR008271">
    <property type="entry name" value="Ser/Thr_kinase_AS"/>
</dbReference>
<dbReference type="SUPFAM" id="SSF56112">
    <property type="entry name" value="Protein kinase-like (PK-like)"/>
    <property type="match status" value="1"/>
</dbReference>
<protein>
    <recommendedName>
        <fullName evidence="19">Receptor-like serine/threonine-protein kinase</fullName>
        <ecNumber evidence="19">2.7.11.1</ecNumber>
    </recommendedName>
</protein>
<dbReference type="Gramene" id="TraesJUL3B03G01585460.1">
    <property type="protein sequence ID" value="TraesJUL3B03G01585460.1"/>
    <property type="gene ID" value="TraesJUL3B03G01585460"/>
</dbReference>
<dbReference type="CDD" id="cd00028">
    <property type="entry name" value="B_lectin"/>
    <property type="match status" value="1"/>
</dbReference>
<keyword evidence="16" id="KW-0325">Glycoprotein</keyword>